<dbReference type="Pfam" id="PF14715">
    <property type="entry name" value="FixP_N"/>
    <property type="match status" value="1"/>
</dbReference>
<evidence type="ECO:0000256" key="2">
    <source>
        <dbReference type="ARBA" id="ARBA00022723"/>
    </source>
</evidence>
<dbReference type="RefSeq" id="WP_338392707.1">
    <property type="nucleotide sequence ID" value="NZ_AP025314.1"/>
</dbReference>
<dbReference type="PROSITE" id="PS51007">
    <property type="entry name" value="CYTC"/>
    <property type="match status" value="1"/>
</dbReference>
<dbReference type="AlphaFoldDB" id="A0AAU9D9F0"/>
<accession>A0AAU9D9F0</accession>
<dbReference type="PANTHER" id="PTHR33751">
    <property type="entry name" value="CBB3-TYPE CYTOCHROME C OXIDASE SUBUNIT FIXP"/>
    <property type="match status" value="1"/>
</dbReference>
<evidence type="ECO:0000256" key="5">
    <source>
        <dbReference type="SAM" id="Phobius"/>
    </source>
</evidence>
<keyword evidence="3 4" id="KW-0408">Iron</keyword>
<name>A0AAU9D9F0_9BACT</name>
<organism evidence="8 9">
    <name type="scientific">Fulvitalea axinellae</name>
    <dbReference type="NCBI Taxonomy" id="1182444"/>
    <lineage>
        <taxon>Bacteria</taxon>
        <taxon>Pseudomonadati</taxon>
        <taxon>Bacteroidota</taxon>
        <taxon>Cytophagia</taxon>
        <taxon>Cytophagales</taxon>
        <taxon>Persicobacteraceae</taxon>
        <taxon>Fulvitalea</taxon>
    </lineage>
</organism>
<keyword evidence="5" id="KW-0812">Transmembrane</keyword>
<keyword evidence="5" id="KW-0472">Membrane</keyword>
<evidence type="ECO:0000313" key="9">
    <source>
        <dbReference type="Proteomes" id="UP001348817"/>
    </source>
</evidence>
<dbReference type="Pfam" id="PF13442">
    <property type="entry name" value="Cytochrome_CBB3"/>
    <property type="match status" value="1"/>
</dbReference>
<evidence type="ECO:0000313" key="8">
    <source>
        <dbReference type="EMBL" id="BDD11194.1"/>
    </source>
</evidence>
<evidence type="ECO:0000256" key="1">
    <source>
        <dbReference type="ARBA" id="ARBA00022617"/>
    </source>
</evidence>
<dbReference type="GO" id="GO:0046872">
    <property type="term" value="F:metal ion binding"/>
    <property type="evidence" value="ECO:0007669"/>
    <property type="project" value="UniProtKB-KW"/>
</dbReference>
<keyword evidence="9" id="KW-1185">Reference proteome</keyword>
<dbReference type="PANTHER" id="PTHR33751:SF1">
    <property type="entry name" value="CBB3-TYPE CYTOCHROME C OXIDASE SUBUNIT FIXP"/>
    <property type="match status" value="1"/>
</dbReference>
<reference evidence="8 9" key="1">
    <citation type="submission" date="2021-12" db="EMBL/GenBank/DDBJ databases">
        <title>Genome sequencing of bacteria with rrn-lacking chromosome and rrn-plasmid.</title>
        <authorList>
            <person name="Anda M."/>
            <person name="Iwasaki W."/>
        </authorList>
    </citation>
    <scope>NUCLEOTIDE SEQUENCE [LARGE SCALE GENOMIC DNA]</scope>
    <source>
        <strain evidence="8 9">DSM 100852</strain>
    </source>
</reference>
<sequence>MSSIKLYIKTWLALAAFVAPATVFAQDGLAHEDTLLIILGLTTMVSALILVAVFMVYRTVSMLLSKEEERLAVEKGVKYTPSPSFWEQFSKSMTDAVPVEREEEILLDHNYDGIKELDNHLPPWWTGLFYATIVFSGIYMAIYIVFDIKPTQEEEYLIEMKKGEEEVRLAALSLNEDNAEETSDPADLADGEKVYKANCVACHGALGEGKIGPNLTDKYWKHGSTFKDIFKTVKYGVPTKGMAAWQKKLSPVQIRNVSSFILTLQGTNPPNPKKPEGDLAK</sequence>
<dbReference type="Gene3D" id="6.10.280.130">
    <property type="match status" value="1"/>
</dbReference>
<keyword evidence="1 4" id="KW-0349">Heme</keyword>
<dbReference type="InterPro" id="IPR038414">
    <property type="entry name" value="CcoP_N_sf"/>
</dbReference>
<dbReference type="EMBL" id="AP025314">
    <property type="protein sequence ID" value="BDD11194.1"/>
    <property type="molecule type" value="Genomic_DNA"/>
</dbReference>
<dbReference type="InterPro" id="IPR036909">
    <property type="entry name" value="Cyt_c-like_dom_sf"/>
</dbReference>
<dbReference type="InterPro" id="IPR032858">
    <property type="entry name" value="CcoP_N"/>
</dbReference>
<dbReference type="GO" id="GO:0009055">
    <property type="term" value="F:electron transfer activity"/>
    <property type="evidence" value="ECO:0007669"/>
    <property type="project" value="InterPro"/>
</dbReference>
<feature type="transmembrane region" description="Helical" evidence="5">
    <location>
        <begin position="124"/>
        <end position="146"/>
    </location>
</feature>
<feature type="signal peptide" evidence="6">
    <location>
        <begin position="1"/>
        <end position="25"/>
    </location>
</feature>
<dbReference type="KEGG" id="fax:FUAX_36260"/>
<feature type="transmembrane region" description="Helical" evidence="5">
    <location>
        <begin position="35"/>
        <end position="57"/>
    </location>
</feature>
<gene>
    <name evidence="8" type="primary">ccoP</name>
    <name evidence="8" type="ORF">FUAX_36260</name>
</gene>
<dbReference type="GO" id="GO:0020037">
    <property type="term" value="F:heme binding"/>
    <property type="evidence" value="ECO:0007669"/>
    <property type="project" value="InterPro"/>
</dbReference>
<dbReference type="InterPro" id="IPR050597">
    <property type="entry name" value="Cytochrome_c_Oxidase_Subunit"/>
</dbReference>
<dbReference type="InterPro" id="IPR009056">
    <property type="entry name" value="Cyt_c-like_dom"/>
</dbReference>
<keyword evidence="2 4" id="KW-0479">Metal-binding</keyword>
<protein>
    <submittedName>
        <fullName evidence="8">Cytochrome c oxidase subunit III</fullName>
    </submittedName>
</protein>
<keyword evidence="6" id="KW-0732">Signal</keyword>
<dbReference type="Proteomes" id="UP001348817">
    <property type="component" value="Chromosome"/>
</dbReference>
<keyword evidence="5" id="KW-1133">Transmembrane helix</keyword>
<dbReference type="SUPFAM" id="SSF46626">
    <property type="entry name" value="Cytochrome c"/>
    <property type="match status" value="1"/>
</dbReference>
<dbReference type="Gene3D" id="1.10.760.10">
    <property type="entry name" value="Cytochrome c-like domain"/>
    <property type="match status" value="1"/>
</dbReference>
<evidence type="ECO:0000256" key="4">
    <source>
        <dbReference type="PROSITE-ProRule" id="PRU00433"/>
    </source>
</evidence>
<feature type="chain" id="PRO_5043885602" evidence="6">
    <location>
        <begin position="26"/>
        <end position="281"/>
    </location>
</feature>
<proteinExistence type="predicted"/>
<evidence type="ECO:0000256" key="6">
    <source>
        <dbReference type="SAM" id="SignalP"/>
    </source>
</evidence>
<feature type="domain" description="Cytochrome c" evidence="7">
    <location>
        <begin position="186"/>
        <end position="265"/>
    </location>
</feature>
<evidence type="ECO:0000259" key="7">
    <source>
        <dbReference type="PROSITE" id="PS51007"/>
    </source>
</evidence>
<evidence type="ECO:0000256" key="3">
    <source>
        <dbReference type="ARBA" id="ARBA00023004"/>
    </source>
</evidence>